<dbReference type="eggNOG" id="ENOG5033CHE">
    <property type="taxonomic scope" value="Bacteria"/>
</dbReference>
<gene>
    <name evidence="1" type="ORF">BMMGA3_00170</name>
</gene>
<dbReference type="STRING" id="796606.BMMGA3_00170"/>
<evidence type="ECO:0000313" key="1">
    <source>
        <dbReference type="EMBL" id="AIE58553.1"/>
    </source>
</evidence>
<dbReference type="OrthoDB" id="2886653at2"/>
<evidence type="ECO:0008006" key="3">
    <source>
        <dbReference type="Google" id="ProtNLM"/>
    </source>
</evidence>
<dbReference type="RefSeq" id="WP_003347109.1">
    <property type="nucleotide sequence ID" value="NZ_ADWW01000001.1"/>
</dbReference>
<evidence type="ECO:0000313" key="2">
    <source>
        <dbReference type="Proteomes" id="UP000027602"/>
    </source>
</evidence>
<dbReference type="Proteomes" id="UP000027602">
    <property type="component" value="Chromosome"/>
</dbReference>
<proteinExistence type="predicted"/>
<protein>
    <recommendedName>
        <fullName evidence="3">Sigma factor G inhibitor Gin</fullName>
    </recommendedName>
</protein>
<dbReference type="InterPro" id="IPR019700">
    <property type="entry name" value="Sigma-G_inhibitor_Gin"/>
</dbReference>
<name>I3EC10_BACMM</name>
<dbReference type="AlphaFoldDB" id="I3EC10"/>
<dbReference type="KEGG" id="bmet:BMMGA3_00170"/>
<organism evidence="1 2">
    <name type="scientific">Bacillus methanolicus (strain MGA3 / ATCC 53907)</name>
    <dbReference type="NCBI Taxonomy" id="796606"/>
    <lineage>
        <taxon>Bacteria</taxon>
        <taxon>Bacillati</taxon>
        <taxon>Bacillota</taxon>
        <taxon>Bacilli</taxon>
        <taxon>Bacillales</taxon>
        <taxon>Bacillaceae</taxon>
        <taxon>Bacillus</taxon>
    </lineage>
</organism>
<dbReference type="HOGENOM" id="CLU_187385_1_0_9"/>
<dbReference type="EMBL" id="CP007739">
    <property type="protein sequence ID" value="AIE58553.1"/>
    <property type="molecule type" value="Genomic_DNA"/>
</dbReference>
<reference evidence="1 2" key="1">
    <citation type="journal article" date="2015" name="BMC Genomics">
        <title>Transcriptome analysis of thermophilic methylotrophic Bacillus methanolicus MGA3 using RNA-sequencing provides detailed insights into its previously uncharted transcriptional landscape.</title>
        <authorList>
            <person name="Irla M."/>
            <person name="Neshat A."/>
            <person name="Brautaset T."/>
            <person name="Ruckert C."/>
            <person name="Kalinowski J."/>
            <person name="Wendisch V.F."/>
        </authorList>
    </citation>
    <scope>NUCLEOTIDE SEQUENCE [LARGE SCALE GENOMIC DNA]</scope>
    <source>
        <strain evidence="2">MGA3 / ATCC 53907</strain>
    </source>
</reference>
<accession>I3EC10</accession>
<keyword evidence="2" id="KW-1185">Reference proteome</keyword>
<sequence length="67" mass="7850">MSYLFAKEQLGETCVVCEQVKLKGIHIYTSFICTECEQDLINTETNDPKYKHYLKQLKKITTPEIYS</sequence>
<dbReference type="Pfam" id="PF10764">
    <property type="entry name" value="Gin"/>
    <property type="match status" value="1"/>
</dbReference>